<dbReference type="Proteomes" id="UP000887159">
    <property type="component" value="Unassembled WGS sequence"/>
</dbReference>
<sequence length="78" mass="8881">MLAFLVNTAPFEGGRGSRVVWVSDRGLPGHEFEPSTTKDPSYCKINKGTALHRNPSELMRQYLPYLETENDVTERKKI</sequence>
<protein>
    <submittedName>
        <fullName evidence="1">Uncharacterized protein</fullName>
    </submittedName>
</protein>
<dbReference type="AlphaFoldDB" id="A0A8X6R8B6"/>
<proteinExistence type="predicted"/>
<evidence type="ECO:0000313" key="1">
    <source>
        <dbReference type="EMBL" id="GFX90266.1"/>
    </source>
</evidence>
<gene>
    <name evidence="1" type="ORF">TNCV_3848411</name>
</gene>
<evidence type="ECO:0000313" key="2">
    <source>
        <dbReference type="Proteomes" id="UP000887159"/>
    </source>
</evidence>
<organism evidence="1 2">
    <name type="scientific">Trichonephila clavipes</name>
    <name type="common">Golden silk orbweaver</name>
    <name type="synonym">Nephila clavipes</name>
    <dbReference type="NCBI Taxonomy" id="2585209"/>
    <lineage>
        <taxon>Eukaryota</taxon>
        <taxon>Metazoa</taxon>
        <taxon>Ecdysozoa</taxon>
        <taxon>Arthropoda</taxon>
        <taxon>Chelicerata</taxon>
        <taxon>Arachnida</taxon>
        <taxon>Araneae</taxon>
        <taxon>Araneomorphae</taxon>
        <taxon>Entelegynae</taxon>
        <taxon>Araneoidea</taxon>
        <taxon>Nephilidae</taxon>
        <taxon>Trichonephila</taxon>
    </lineage>
</organism>
<keyword evidence="2" id="KW-1185">Reference proteome</keyword>
<name>A0A8X6R8B6_TRICX</name>
<accession>A0A8X6R8B6</accession>
<dbReference type="EMBL" id="BMAU01021094">
    <property type="protein sequence ID" value="GFX90266.1"/>
    <property type="molecule type" value="Genomic_DNA"/>
</dbReference>
<reference evidence="1" key="1">
    <citation type="submission" date="2020-08" db="EMBL/GenBank/DDBJ databases">
        <title>Multicomponent nature underlies the extraordinary mechanical properties of spider dragline silk.</title>
        <authorList>
            <person name="Kono N."/>
            <person name="Nakamura H."/>
            <person name="Mori M."/>
            <person name="Yoshida Y."/>
            <person name="Ohtoshi R."/>
            <person name="Malay A.D."/>
            <person name="Moran D.A.P."/>
            <person name="Tomita M."/>
            <person name="Numata K."/>
            <person name="Arakawa K."/>
        </authorList>
    </citation>
    <scope>NUCLEOTIDE SEQUENCE</scope>
</reference>
<comment type="caution">
    <text evidence="1">The sequence shown here is derived from an EMBL/GenBank/DDBJ whole genome shotgun (WGS) entry which is preliminary data.</text>
</comment>